<evidence type="ECO:0000313" key="1">
    <source>
        <dbReference type="EMBL" id="MBS2099142.1"/>
    </source>
</evidence>
<accession>A0ABS5JW82</accession>
<name>A0ABS5JW82_9BACT</name>
<dbReference type="EMBL" id="JAGUCO010000008">
    <property type="protein sequence ID" value="MBS2099142.1"/>
    <property type="molecule type" value="Genomic_DNA"/>
</dbReference>
<gene>
    <name evidence="1" type="ORF">KEM10_12695</name>
</gene>
<dbReference type="RefSeq" id="WP_212216385.1">
    <property type="nucleotide sequence ID" value="NZ_JAGUCO010000008.1"/>
</dbReference>
<comment type="caution">
    <text evidence="1">The sequence shown here is derived from an EMBL/GenBank/DDBJ whole genome shotgun (WGS) entry which is preliminary data.</text>
</comment>
<evidence type="ECO:0000313" key="2">
    <source>
        <dbReference type="Proteomes" id="UP000708576"/>
    </source>
</evidence>
<sequence>MQLPSTYTTQEKLKSLSERLGYLARDKKNAYINYVDTNIKSENLRYNISLTLSHIILKLKFIDRSKSVFEQIINEYNKNNKTTLTFDDFEKIGWVRIVSEDVVLPRLISSFLWQVGYYEKEGKPIEIPEDKTDFVRCLKIYYERCFKDAKLTIAQSELENVLNEFASKDVTIEFLKERRIVSFDEENNIYNWNSGSDYTKHLRNEIAATLWLLISGDNPALKEFKRYFKLTDSTGIWIDNLNGYLSLSNTTKINELAVEFLNSESDLLQSDDEFRKIWLDSESFRHVQITDEIPVVQFNYDNTYDFIESVNYYKFKYQDAFDYQKTRSFCYSLLRIIVNNESKHQQPFKNSLWILKDTRMPYLVWTLYSEIPKHYPFLIPYLLTDSELIPIAFKLIDKIEIDDDFLKEISSNNERKEEEHFEFVNQIWLELFDYTLEQFSSFHSNDDEKGKVIAKVLIDLVSNVFKHNAYNRNNNIRHNALRKRYNDALKLLRNKRIKQFNVYPRPLFNPRIIVSLLPHIFDYLKTKLLSNYPQHTGTLNLKSGLLDLSIEILRLGKMSFAEGEISNEQNEKLTETTIELSTSIEEYLKMFYFQKEVEILDFNGKTEKKKAHRGIGEFGFEIIDWGFLFLLFEKNGSFESFNNKLLASLEFKTDADKYDDQNKEQYEKIKLYLKSLMLGFISINQTKSLYQFNGMPVKDVVDKLEKWIRELSLLYSIDDLPNKRIDAFNEVLSVFGYDMYYQHLTSLLYKSINYFRGTTANEFVKTYCESNNDIRQMLTAINILDSIEQRKIISERIDNLKVEEYILKVFSVTELQDALIEAINSESHWERFTKPLLDKIQAHFKRVKHHDDNSEKLLFEVNLLLAFKEKDFTKLNAINVPQKPYVYQERDNEMQRVKQFYIALFKLYNDQNYDDAIKLLNSLRTESPKNIRYAFHLYQAKTLKAINVE</sequence>
<keyword evidence="2" id="KW-1185">Reference proteome</keyword>
<reference evidence="1 2" key="1">
    <citation type="journal article" date="2015" name="Int. J. Syst. Evol. Microbiol.">
        <title>Carboxylicivirga linearis sp. nov., isolated from a sea cucumber culture pond.</title>
        <authorList>
            <person name="Wang F.Q."/>
            <person name="Zhou Y.X."/>
            <person name="Lin X.Z."/>
            <person name="Chen G.J."/>
            <person name="Du Z.J."/>
        </authorList>
    </citation>
    <scope>NUCLEOTIDE SEQUENCE [LARGE SCALE GENOMIC DNA]</scope>
    <source>
        <strain evidence="1 2">FB218</strain>
    </source>
</reference>
<organism evidence="1 2">
    <name type="scientific">Carboxylicivirga linearis</name>
    <dbReference type="NCBI Taxonomy" id="1628157"/>
    <lineage>
        <taxon>Bacteria</taxon>
        <taxon>Pseudomonadati</taxon>
        <taxon>Bacteroidota</taxon>
        <taxon>Bacteroidia</taxon>
        <taxon>Marinilabiliales</taxon>
        <taxon>Marinilabiliaceae</taxon>
        <taxon>Carboxylicivirga</taxon>
    </lineage>
</organism>
<protein>
    <submittedName>
        <fullName evidence="1">Uncharacterized protein</fullName>
    </submittedName>
</protein>
<dbReference type="Proteomes" id="UP000708576">
    <property type="component" value="Unassembled WGS sequence"/>
</dbReference>
<proteinExistence type="predicted"/>